<evidence type="ECO:0000259" key="11">
    <source>
        <dbReference type="PROSITE" id="PS50011"/>
    </source>
</evidence>
<dbReference type="GO" id="GO:0005952">
    <property type="term" value="C:cAMP-dependent protein kinase complex"/>
    <property type="evidence" value="ECO:0007669"/>
    <property type="project" value="TreeGrafter"/>
</dbReference>
<reference evidence="14 15" key="1">
    <citation type="journal article" date="2024" name="Science">
        <title>Giant polyketide synthase enzymes in the biosynthesis of giant marine polyether toxins.</title>
        <authorList>
            <person name="Fallon T.R."/>
            <person name="Shende V.V."/>
            <person name="Wierzbicki I.H."/>
            <person name="Pendleton A.L."/>
            <person name="Watervoot N.F."/>
            <person name="Auber R.P."/>
            <person name="Gonzalez D.J."/>
            <person name="Wisecaver J.H."/>
            <person name="Moore B.S."/>
        </authorList>
    </citation>
    <scope>NUCLEOTIDE SEQUENCE [LARGE SCALE GENOMIC DNA]</scope>
    <source>
        <strain evidence="14 15">12B1</strain>
    </source>
</reference>
<evidence type="ECO:0000256" key="6">
    <source>
        <dbReference type="ARBA" id="ARBA00022777"/>
    </source>
</evidence>
<dbReference type="SMART" id="SM00100">
    <property type="entry name" value="cNMP"/>
    <property type="match status" value="2"/>
</dbReference>
<dbReference type="SUPFAM" id="SSF51206">
    <property type="entry name" value="cAMP-binding domain-like"/>
    <property type="match status" value="2"/>
</dbReference>
<dbReference type="InterPro" id="IPR016137">
    <property type="entry name" value="RGS"/>
</dbReference>
<dbReference type="Gene3D" id="2.60.120.10">
    <property type="entry name" value="Jelly Rolls"/>
    <property type="match status" value="2"/>
</dbReference>
<dbReference type="Gene3D" id="3.30.200.20">
    <property type="entry name" value="Phosphorylase Kinase, domain 1"/>
    <property type="match status" value="1"/>
</dbReference>
<evidence type="ECO:0000256" key="2">
    <source>
        <dbReference type="ARBA" id="ARBA00022527"/>
    </source>
</evidence>
<keyword evidence="3" id="KW-0140">cGMP</keyword>
<dbReference type="GO" id="GO:0004691">
    <property type="term" value="F:cAMP-dependent protein kinase activity"/>
    <property type="evidence" value="ECO:0007669"/>
    <property type="project" value="TreeGrafter"/>
</dbReference>
<dbReference type="GO" id="GO:0030553">
    <property type="term" value="F:cGMP binding"/>
    <property type="evidence" value="ECO:0007669"/>
    <property type="project" value="UniProtKB-KW"/>
</dbReference>
<dbReference type="PROSITE" id="PS00108">
    <property type="entry name" value="PROTEIN_KINASE_ST"/>
    <property type="match status" value="1"/>
</dbReference>
<evidence type="ECO:0000259" key="12">
    <source>
        <dbReference type="PROSITE" id="PS50042"/>
    </source>
</evidence>
<keyword evidence="4" id="KW-0808">Transferase</keyword>
<feature type="domain" description="RGS" evidence="13">
    <location>
        <begin position="491"/>
        <end position="613"/>
    </location>
</feature>
<dbReference type="SUPFAM" id="SSF56112">
    <property type="entry name" value="Protein kinase-like (PK-like)"/>
    <property type="match status" value="1"/>
</dbReference>
<organism evidence="14 15">
    <name type="scientific">Prymnesium parvum</name>
    <name type="common">Toxic golden alga</name>
    <dbReference type="NCBI Taxonomy" id="97485"/>
    <lineage>
        <taxon>Eukaryota</taxon>
        <taxon>Haptista</taxon>
        <taxon>Haptophyta</taxon>
        <taxon>Prymnesiophyceae</taxon>
        <taxon>Prymnesiales</taxon>
        <taxon>Prymnesiaceae</taxon>
        <taxon>Prymnesium</taxon>
    </lineage>
</organism>
<dbReference type="SMART" id="SM00220">
    <property type="entry name" value="S_TKc"/>
    <property type="match status" value="1"/>
</dbReference>
<evidence type="ECO:0000313" key="14">
    <source>
        <dbReference type="EMBL" id="KAL1508255.1"/>
    </source>
</evidence>
<dbReference type="EMBL" id="JBGBPQ010000016">
    <property type="protein sequence ID" value="KAL1508255.1"/>
    <property type="molecule type" value="Genomic_DNA"/>
</dbReference>
<accession>A0AB34IWC7</accession>
<evidence type="ECO:0000256" key="3">
    <source>
        <dbReference type="ARBA" id="ARBA00022535"/>
    </source>
</evidence>
<name>A0AB34IWC7_PRYPA</name>
<dbReference type="InterPro" id="IPR000719">
    <property type="entry name" value="Prot_kinase_dom"/>
</dbReference>
<keyword evidence="5" id="KW-0547">Nucleotide-binding</keyword>
<dbReference type="InterPro" id="IPR036305">
    <property type="entry name" value="RGS_sf"/>
</dbReference>
<evidence type="ECO:0000256" key="4">
    <source>
        <dbReference type="ARBA" id="ARBA00022679"/>
    </source>
</evidence>
<evidence type="ECO:0000256" key="8">
    <source>
        <dbReference type="ARBA" id="ARBA00022842"/>
    </source>
</evidence>
<dbReference type="InterPro" id="IPR011993">
    <property type="entry name" value="PH-like_dom_sf"/>
</dbReference>
<evidence type="ECO:0000256" key="10">
    <source>
        <dbReference type="ARBA" id="ARBA00024113"/>
    </source>
</evidence>
<comment type="caution">
    <text evidence="14">The sequence shown here is derived from an EMBL/GenBank/DDBJ whole genome shotgun (WGS) entry which is preliminary data.</text>
</comment>
<dbReference type="InterPro" id="IPR011009">
    <property type="entry name" value="Kinase-like_dom_sf"/>
</dbReference>
<comment type="cofactor">
    <cofactor evidence="1">
        <name>Mg(2+)</name>
        <dbReference type="ChEBI" id="CHEBI:18420"/>
    </cofactor>
</comment>
<dbReference type="PROSITE" id="PS50011">
    <property type="entry name" value="PROTEIN_KINASE_DOM"/>
    <property type="match status" value="1"/>
</dbReference>
<dbReference type="Pfam" id="PF00027">
    <property type="entry name" value="cNMP_binding"/>
    <property type="match status" value="2"/>
</dbReference>
<feature type="domain" description="Cyclic nucleotide-binding" evidence="12">
    <location>
        <begin position="350"/>
        <end position="452"/>
    </location>
</feature>
<keyword evidence="15" id="KW-1185">Reference proteome</keyword>
<dbReference type="InterPro" id="IPR044926">
    <property type="entry name" value="RGS_subdomain_2"/>
</dbReference>
<dbReference type="PANTHER" id="PTHR24353">
    <property type="entry name" value="CYCLIC NUCLEOTIDE-DEPENDENT PROTEIN KINASE"/>
    <property type="match status" value="1"/>
</dbReference>
<evidence type="ECO:0000313" key="15">
    <source>
        <dbReference type="Proteomes" id="UP001515480"/>
    </source>
</evidence>
<sequence>MHRLGIRLNRFRSPGEQKRGGLCEGGLAAGRGATTGHCTTRDAMDDSHWRKLFEAGELAVFQKNDMILKDGAVSKDMYLIMKGTVRIEKGDLTTPVGEGAVLNQLEPGTTIGEMSFLTAQTTCAHCIAESDVVECMKLSKEKLDARLAEDVDLRIVFYQQMAINVTQRLQKVSKSTADIKEAPRGMAQPDNSSSNLTAKKLLKVRRRLGVGDSEQMACMVQATFMHDKRKQHGTLYVFESTLGFVTKVFGIKQQQVFPFSAISEVLRESFTLKKEDNGIEVVMKNNKTLTFHPLPQHVDDAFDAIYRCRHQYVSMQERASALPEKTEVGFTHNPHAEAADKGVADAADAMAKLIEKATLERYKPGDIIIQDGSKHGTLFNIAQGRVAVEVTRTNEETALQESVKVLTLYEGAVFGEMSFLNGDVACANVVAEVDTEVWQIKASTITSTLGSSGKALLAAFYKHLGSYLTNRVQQLTAMVGQAIAARNVDLSLEEVLRNPVFFSMYKRFLEERKLADHQLLAFVTDYNDFLLSPANASLLERARALNSTYLQSPSHPVGQSLPAKDKEDVNSLLASDTLPPKDIFAPALSVVLGNLQSTSYRIFQQSPQFAPLLELKAREHTVPEVNAFKMLQILGEGYEGKVLQARKKDCGVMYALKVLDKRQLASRSRRWQLHCSRELQCLKECNHPYIVQLAYSFQTPQYLYMVQEYLPNHTMAQYLDNHDGRPVREDEIRFIVAELVLALDHMHSKEIVYRDLKPANVLIDDAGHMRVVDMGMASHLDPETKRRKSVCGTQRYMAPEMKNKEPYNTSVDWYSLGKLVLDCQGRNPYAEGAQFWETSGLLDLVDGLLIKDPTKRLGCREDGIRSIKRCKFFASLDWAALDMRKLRSPLRREWYLREPDLTMARQFRNGEDLSRVIEKLQHISLDGQEQPIEESGPGIVPDWDYVNARAVYDEYQQSPYQNYKSHA</sequence>
<keyword evidence="6" id="KW-0418">Kinase</keyword>
<dbReference type="Proteomes" id="UP001515480">
    <property type="component" value="Unassembled WGS sequence"/>
</dbReference>
<keyword evidence="2" id="KW-0723">Serine/threonine-protein kinase</keyword>
<evidence type="ECO:0000256" key="1">
    <source>
        <dbReference type="ARBA" id="ARBA00001946"/>
    </source>
</evidence>
<evidence type="ECO:0000256" key="7">
    <source>
        <dbReference type="ARBA" id="ARBA00022840"/>
    </source>
</evidence>
<dbReference type="Gene3D" id="1.10.167.10">
    <property type="entry name" value="Regulator of G-protein Signalling 4, domain 2"/>
    <property type="match status" value="1"/>
</dbReference>
<dbReference type="PROSITE" id="PS50042">
    <property type="entry name" value="CNMP_BINDING_3"/>
    <property type="match status" value="2"/>
</dbReference>
<dbReference type="InterPro" id="IPR000595">
    <property type="entry name" value="cNMP-bd_dom"/>
</dbReference>
<dbReference type="Pfam" id="PF00615">
    <property type="entry name" value="RGS"/>
    <property type="match status" value="1"/>
</dbReference>
<evidence type="ECO:0000259" key="13">
    <source>
        <dbReference type="PROSITE" id="PS50132"/>
    </source>
</evidence>
<evidence type="ECO:0000256" key="5">
    <source>
        <dbReference type="ARBA" id="ARBA00022741"/>
    </source>
</evidence>
<dbReference type="InterPro" id="IPR014710">
    <property type="entry name" value="RmlC-like_jellyroll"/>
</dbReference>
<dbReference type="PROSITE" id="PS50132">
    <property type="entry name" value="RGS"/>
    <property type="match status" value="1"/>
</dbReference>
<dbReference type="Gene3D" id="2.30.29.30">
    <property type="entry name" value="Pleckstrin-homology domain (PH domain)/Phosphotyrosine-binding domain (PTB)"/>
    <property type="match status" value="1"/>
</dbReference>
<dbReference type="InterPro" id="IPR008271">
    <property type="entry name" value="Ser/Thr_kinase_AS"/>
</dbReference>
<dbReference type="AlphaFoldDB" id="A0AB34IWC7"/>
<dbReference type="InterPro" id="IPR018490">
    <property type="entry name" value="cNMP-bd_dom_sf"/>
</dbReference>
<dbReference type="SUPFAM" id="SSF48097">
    <property type="entry name" value="Regulator of G-protein signaling, RGS"/>
    <property type="match status" value="1"/>
</dbReference>
<keyword evidence="9" id="KW-0142">cGMP-binding</keyword>
<dbReference type="PANTHER" id="PTHR24353:SF37">
    <property type="entry name" value="CAMP-DEPENDENT PROTEIN KINASE CATALYTIC SUBUNIT PRKX"/>
    <property type="match status" value="1"/>
</dbReference>
<dbReference type="GO" id="GO:0005524">
    <property type="term" value="F:ATP binding"/>
    <property type="evidence" value="ECO:0007669"/>
    <property type="project" value="UniProtKB-KW"/>
</dbReference>
<feature type="domain" description="Cyclic nucleotide-binding" evidence="12">
    <location>
        <begin position="40"/>
        <end position="164"/>
    </location>
</feature>
<protein>
    <recommendedName>
        <fullName evidence="10">cGMP-dependent protein kinase</fullName>
    </recommendedName>
</protein>
<dbReference type="Gene3D" id="1.10.510.10">
    <property type="entry name" value="Transferase(Phosphotransferase) domain 1"/>
    <property type="match status" value="1"/>
</dbReference>
<dbReference type="Pfam" id="PF00069">
    <property type="entry name" value="Pkinase"/>
    <property type="match status" value="1"/>
</dbReference>
<dbReference type="CDD" id="cd00038">
    <property type="entry name" value="CAP_ED"/>
    <property type="match status" value="2"/>
</dbReference>
<evidence type="ECO:0000256" key="9">
    <source>
        <dbReference type="ARBA" id="ARBA00022992"/>
    </source>
</evidence>
<gene>
    <name evidence="14" type="ORF">AB1Y20_004372</name>
</gene>
<dbReference type="SMART" id="SM00315">
    <property type="entry name" value="RGS"/>
    <property type="match status" value="1"/>
</dbReference>
<proteinExistence type="predicted"/>
<keyword evidence="8" id="KW-0460">Magnesium</keyword>
<keyword evidence="7" id="KW-0067">ATP-binding</keyword>
<feature type="domain" description="Protein kinase" evidence="11">
    <location>
        <begin position="628"/>
        <end position="873"/>
    </location>
</feature>